<reference evidence="2 3" key="1">
    <citation type="submission" date="2014-04" db="EMBL/GenBank/DDBJ databases">
        <title>Characterization and application of a salt tolerant electro-active bacterium.</title>
        <authorList>
            <person name="Yang L."/>
            <person name="Wei S."/>
            <person name="Tay Q.X.M."/>
        </authorList>
    </citation>
    <scope>NUCLEOTIDE SEQUENCE [LARGE SCALE GENOMIC DNA]</scope>
    <source>
        <strain evidence="2 3">LY1</strain>
    </source>
</reference>
<evidence type="ECO:0008006" key="4">
    <source>
        <dbReference type="Google" id="ProtNLM"/>
    </source>
</evidence>
<dbReference type="OrthoDB" id="851424at2"/>
<dbReference type="SUPFAM" id="SSF47384">
    <property type="entry name" value="Homodimeric domain of signal transducing histidine kinase"/>
    <property type="match status" value="1"/>
</dbReference>
<evidence type="ECO:0000313" key="2">
    <source>
        <dbReference type="EMBL" id="KEO75554.1"/>
    </source>
</evidence>
<dbReference type="SUPFAM" id="SSF55781">
    <property type="entry name" value="GAF domain-like"/>
    <property type="match status" value="1"/>
</dbReference>
<dbReference type="AlphaFoldDB" id="A0A074L2Z6"/>
<evidence type="ECO:0000313" key="3">
    <source>
        <dbReference type="Proteomes" id="UP000027821"/>
    </source>
</evidence>
<gene>
    <name evidence="2" type="ORF">EL17_00225</name>
</gene>
<proteinExistence type="predicted"/>
<protein>
    <recommendedName>
        <fullName evidence="4">Signal transduction histidine kinase dimerisation/phosphoacceptor domain-containing protein</fullName>
    </recommendedName>
</protein>
<dbReference type="Gene3D" id="1.10.287.130">
    <property type="match status" value="1"/>
</dbReference>
<dbReference type="Proteomes" id="UP000027821">
    <property type="component" value="Unassembled WGS sequence"/>
</dbReference>
<sequence length="252" mass="29489">MFSEEPHYKVLFEAINKFSIAVFNAGSRVEIGSILREKLKYLINCNAFEFYIIKGDEVEMISQTQAEGESIPTGELEPWMTSLWETGIPLHHIEHRDGNQTELRGWSFKKNERLGSMIIVKSDDKAPFTNRYVTMVKLINEILWSKISNYRLIEELDRKNNRIESLMQEQEKLISLRTQKLLQSNQYLTQLIQFNSHQIREPITRVLSIADLKDEVGMEEWDKEFWPDILRAISDLDQALTSIVAKVERLQP</sequence>
<name>A0A074L2Z6_9BACT</name>
<evidence type="ECO:0000256" key="1">
    <source>
        <dbReference type="SAM" id="Coils"/>
    </source>
</evidence>
<feature type="coiled-coil region" evidence="1">
    <location>
        <begin position="149"/>
        <end position="176"/>
    </location>
</feature>
<comment type="caution">
    <text evidence="2">The sequence shown here is derived from an EMBL/GenBank/DDBJ whole genome shotgun (WGS) entry which is preliminary data.</text>
</comment>
<dbReference type="RefSeq" id="WP_035069262.1">
    <property type="nucleotide sequence ID" value="NZ_JMIH01000010.1"/>
</dbReference>
<keyword evidence="3" id="KW-1185">Reference proteome</keyword>
<dbReference type="eggNOG" id="COG0642">
    <property type="taxonomic scope" value="Bacteria"/>
</dbReference>
<dbReference type="STRING" id="1048983.EL17_00225"/>
<dbReference type="GO" id="GO:0000155">
    <property type="term" value="F:phosphorelay sensor kinase activity"/>
    <property type="evidence" value="ECO:0007669"/>
    <property type="project" value="InterPro"/>
</dbReference>
<keyword evidence="1" id="KW-0175">Coiled coil</keyword>
<dbReference type="InterPro" id="IPR036097">
    <property type="entry name" value="HisK_dim/P_sf"/>
</dbReference>
<dbReference type="EMBL" id="JMIH01000010">
    <property type="protein sequence ID" value="KEO75554.1"/>
    <property type="molecule type" value="Genomic_DNA"/>
</dbReference>
<organism evidence="2 3">
    <name type="scientific">Anditalea andensis</name>
    <dbReference type="NCBI Taxonomy" id="1048983"/>
    <lineage>
        <taxon>Bacteria</taxon>
        <taxon>Pseudomonadati</taxon>
        <taxon>Bacteroidota</taxon>
        <taxon>Cytophagia</taxon>
        <taxon>Cytophagales</taxon>
        <taxon>Cytophagaceae</taxon>
        <taxon>Anditalea</taxon>
    </lineage>
</organism>
<accession>A0A074L2Z6</accession>